<keyword evidence="4" id="KW-1185">Reference proteome</keyword>
<sequence>MRHINTQEAHEDCTYKLRFLEKFQVFSTSMAKSKSKHFAILNGILLITLIFLCDDAHGRRLFNNNMVPERKVPAETIMTLGGGLSRSHHRIHSTRSMITIRDNASFQSTSRGHIPVLRHLVYATPDFRPTNPGHSPGAGHSVGPDDQNTSHP</sequence>
<evidence type="ECO:0000256" key="2">
    <source>
        <dbReference type="SAM" id="Phobius"/>
    </source>
</evidence>
<reference evidence="3 4" key="1">
    <citation type="journal article" date="2023" name="Hortic Res">
        <title>Pangenome of water caltrop reveals structural variations and asymmetric subgenome divergence after allopolyploidization.</title>
        <authorList>
            <person name="Zhang X."/>
            <person name="Chen Y."/>
            <person name="Wang L."/>
            <person name="Yuan Y."/>
            <person name="Fang M."/>
            <person name="Shi L."/>
            <person name="Lu R."/>
            <person name="Comes H.P."/>
            <person name="Ma Y."/>
            <person name="Chen Y."/>
            <person name="Huang G."/>
            <person name="Zhou Y."/>
            <person name="Zheng Z."/>
            <person name="Qiu Y."/>
        </authorList>
    </citation>
    <scope>NUCLEOTIDE SEQUENCE [LARGE SCALE GENOMIC DNA]</scope>
    <source>
        <tissue evidence="3">Roots</tissue>
    </source>
</reference>
<dbReference type="AlphaFoldDB" id="A0AAN7JP42"/>
<name>A0AAN7JP42_9MYRT</name>
<dbReference type="EMBL" id="JAXIOK010000017">
    <property type="protein sequence ID" value="KAK4751016.1"/>
    <property type="molecule type" value="Genomic_DNA"/>
</dbReference>
<evidence type="ECO:0008006" key="5">
    <source>
        <dbReference type="Google" id="ProtNLM"/>
    </source>
</evidence>
<evidence type="ECO:0000313" key="3">
    <source>
        <dbReference type="EMBL" id="KAK4751016.1"/>
    </source>
</evidence>
<feature type="transmembrane region" description="Helical" evidence="2">
    <location>
        <begin position="37"/>
        <end position="53"/>
    </location>
</feature>
<gene>
    <name evidence="3" type="ORF">SAY87_004498</name>
</gene>
<evidence type="ECO:0000313" key="4">
    <source>
        <dbReference type="Proteomes" id="UP001345219"/>
    </source>
</evidence>
<keyword evidence="2" id="KW-0812">Transmembrane</keyword>
<dbReference type="Proteomes" id="UP001345219">
    <property type="component" value="Chromosome 4"/>
</dbReference>
<keyword evidence="2" id="KW-0472">Membrane</keyword>
<accession>A0AAN7JP42</accession>
<proteinExistence type="predicted"/>
<keyword evidence="2" id="KW-1133">Transmembrane helix</keyword>
<protein>
    <recommendedName>
        <fullName evidence="5">Transmembrane protein</fullName>
    </recommendedName>
</protein>
<comment type="caution">
    <text evidence="3">The sequence shown here is derived from an EMBL/GenBank/DDBJ whole genome shotgun (WGS) entry which is preliminary data.</text>
</comment>
<organism evidence="3 4">
    <name type="scientific">Trapa incisa</name>
    <dbReference type="NCBI Taxonomy" id="236973"/>
    <lineage>
        <taxon>Eukaryota</taxon>
        <taxon>Viridiplantae</taxon>
        <taxon>Streptophyta</taxon>
        <taxon>Embryophyta</taxon>
        <taxon>Tracheophyta</taxon>
        <taxon>Spermatophyta</taxon>
        <taxon>Magnoliopsida</taxon>
        <taxon>eudicotyledons</taxon>
        <taxon>Gunneridae</taxon>
        <taxon>Pentapetalae</taxon>
        <taxon>rosids</taxon>
        <taxon>malvids</taxon>
        <taxon>Myrtales</taxon>
        <taxon>Lythraceae</taxon>
        <taxon>Trapa</taxon>
    </lineage>
</organism>
<evidence type="ECO:0000256" key="1">
    <source>
        <dbReference type="SAM" id="MobiDB-lite"/>
    </source>
</evidence>
<feature type="region of interest" description="Disordered" evidence="1">
    <location>
        <begin position="125"/>
        <end position="152"/>
    </location>
</feature>